<dbReference type="RefSeq" id="WP_125017902.1">
    <property type="nucleotide sequence ID" value="NZ_RQVQ01000008.1"/>
</dbReference>
<accession>A0A3P3WCS0</accession>
<evidence type="ECO:0000313" key="1">
    <source>
        <dbReference type="EMBL" id="RRJ91836.1"/>
    </source>
</evidence>
<comment type="caution">
    <text evidence="1">The sequence shown here is derived from an EMBL/GenBank/DDBJ whole genome shotgun (WGS) entry which is preliminary data.</text>
</comment>
<name>A0A3P3WCS0_9FLAO</name>
<reference evidence="1 2" key="1">
    <citation type="submission" date="2018-11" db="EMBL/GenBank/DDBJ databases">
        <title>Flavobacterium sp. nov., YIM 102701-2 draft genome.</title>
        <authorList>
            <person name="Li G."/>
            <person name="Jiang Y."/>
        </authorList>
    </citation>
    <scope>NUCLEOTIDE SEQUENCE [LARGE SCALE GENOMIC DNA]</scope>
    <source>
        <strain evidence="1 2">YIM 102701-2</strain>
    </source>
</reference>
<organism evidence="1 2">
    <name type="scientific">Paenimyroides tangerinum</name>
    <dbReference type="NCBI Taxonomy" id="2488728"/>
    <lineage>
        <taxon>Bacteria</taxon>
        <taxon>Pseudomonadati</taxon>
        <taxon>Bacteroidota</taxon>
        <taxon>Flavobacteriia</taxon>
        <taxon>Flavobacteriales</taxon>
        <taxon>Flavobacteriaceae</taxon>
        <taxon>Paenimyroides</taxon>
    </lineage>
</organism>
<keyword evidence="2" id="KW-1185">Reference proteome</keyword>
<gene>
    <name evidence="1" type="ORF">EG240_04565</name>
</gene>
<dbReference type="Proteomes" id="UP000275719">
    <property type="component" value="Unassembled WGS sequence"/>
</dbReference>
<protein>
    <submittedName>
        <fullName evidence="1">Uncharacterized protein</fullName>
    </submittedName>
</protein>
<proteinExistence type="predicted"/>
<evidence type="ECO:0000313" key="2">
    <source>
        <dbReference type="Proteomes" id="UP000275719"/>
    </source>
</evidence>
<dbReference type="AlphaFoldDB" id="A0A3P3WCS0"/>
<dbReference type="EMBL" id="RQVQ01000008">
    <property type="protein sequence ID" value="RRJ91836.1"/>
    <property type="molecule type" value="Genomic_DNA"/>
</dbReference>
<sequence length="268" mass="32416">MNYHKLKLQYHENIVSVALKYEIDKEELRLFHNAHCAYLETIYGYFPQYIEYIYLPIDRYENYLKSTLSEFKLNAPKTFRKTEYGVVYQNKTQDKKIHYTIDIEKLHQNLFQINKNTTYLNNSRVDKVVEELFEKTELAIYPLLIRTNNYQQILEIKNQEEIAKRWQNDTFPKLEHYYDSIVFRQITELIDPFFKKPNNYLKEIFSNLFYTFYFLPIYRAYPNGIYNDSINLKIPSLNHPISLNIQFNLQEKLTRAGYILLKVTGEES</sequence>
<dbReference type="OrthoDB" id="1246696at2"/>